<reference evidence="2 3" key="1">
    <citation type="journal article" date="2016" name="Front. Microbiol.">
        <title>Genomic Resource of Rice Seed Associated Bacteria.</title>
        <authorList>
            <person name="Midha S."/>
            <person name="Bansal K."/>
            <person name="Sharma S."/>
            <person name="Kumar N."/>
            <person name="Patil P.P."/>
            <person name="Chaudhry V."/>
            <person name="Patil P.B."/>
        </authorList>
    </citation>
    <scope>NUCLEOTIDE SEQUENCE [LARGE SCALE GENOMIC DNA]</scope>
    <source>
        <strain evidence="2 3">NS220</strain>
    </source>
</reference>
<protein>
    <submittedName>
        <fullName evidence="2">Uncharacterized protein</fullName>
    </submittedName>
</protein>
<evidence type="ECO:0000313" key="2">
    <source>
        <dbReference type="EMBL" id="KTR88087.1"/>
    </source>
</evidence>
<keyword evidence="1" id="KW-1133">Transmembrane helix</keyword>
<organism evidence="2 3">
    <name type="scientific">Microbacterium testaceum</name>
    <name type="common">Aureobacterium testaceum</name>
    <name type="synonym">Brevibacterium testaceum</name>
    <dbReference type="NCBI Taxonomy" id="2033"/>
    <lineage>
        <taxon>Bacteria</taxon>
        <taxon>Bacillati</taxon>
        <taxon>Actinomycetota</taxon>
        <taxon>Actinomycetes</taxon>
        <taxon>Micrococcales</taxon>
        <taxon>Microbacteriaceae</taxon>
        <taxon>Microbacterium</taxon>
    </lineage>
</organism>
<dbReference type="RefSeq" id="WP_058625108.1">
    <property type="nucleotide sequence ID" value="NZ_LDRT01000147.1"/>
</dbReference>
<accession>A0A147ET52</accession>
<name>A0A147ET52_MICTE</name>
<feature type="transmembrane region" description="Helical" evidence="1">
    <location>
        <begin position="85"/>
        <end position="105"/>
    </location>
</feature>
<evidence type="ECO:0000313" key="3">
    <source>
        <dbReference type="Proteomes" id="UP000075025"/>
    </source>
</evidence>
<keyword evidence="1" id="KW-0472">Membrane</keyword>
<dbReference type="EMBL" id="LDRT01000147">
    <property type="protein sequence ID" value="KTR88087.1"/>
    <property type="molecule type" value="Genomic_DNA"/>
</dbReference>
<gene>
    <name evidence="2" type="ORF">NS220_16605</name>
</gene>
<dbReference type="Proteomes" id="UP000075025">
    <property type="component" value="Unassembled WGS sequence"/>
</dbReference>
<sequence>MTIVSTTVRRRPDVLGTVAVIIAIAALLPLPALLVAGLVPALSGIGWYGLLVLPIAALVAAIALLLAIIGIVVGSRAGSPIVTSVVAVLIALFAIAPGVFVWVLWGH</sequence>
<keyword evidence="1" id="KW-0812">Transmembrane</keyword>
<evidence type="ECO:0000256" key="1">
    <source>
        <dbReference type="SAM" id="Phobius"/>
    </source>
</evidence>
<dbReference type="PATRIC" id="fig|2033.6.peg.888"/>
<comment type="caution">
    <text evidence="2">The sequence shown here is derived from an EMBL/GenBank/DDBJ whole genome shotgun (WGS) entry which is preliminary data.</text>
</comment>
<dbReference type="AlphaFoldDB" id="A0A147ET52"/>
<feature type="transmembrane region" description="Helical" evidence="1">
    <location>
        <begin position="45"/>
        <end position="73"/>
    </location>
</feature>
<proteinExistence type="predicted"/>
<feature type="transmembrane region" description="Helical" evidence="1">
    <location>
        <begin position="14"/>
        <end position="39"/>
    </location>
</feature>